<comment type="caution">
    <text evidence="2">The sequence shown here is derived from an EMBL/GenBank/DDBJ whole genome shotgun (WGS) entry which is preliminary data.</text>
</comment>
<dbReference type="AlphaFoldDB" id="A0A235ETT9"/>
<keyword evidence="3" id="KW-1185">Reference proteome</keyword>
<dbReference type="OrthoDB" id="3173404at2"/>
<name>A0A235ETT9_9RHOO</name>
<accession>A0A235ETT9</accession>
<evidence type="ECO:0000313" key="3">
    <source>
        <dbReference type="Proteomes" id="UP000215181"/>
    </source>
</evidence>
<dbReference type="InterPro" id="IPR055172">
    <property type="entry name" value="HTH_RsaL-like"/>
</dbReference>
<dbReference type="Proteomes" id="UP000215181">
    <property type="component" value="Unassembled WGS sequence"/>
</dbReference>
<dbReference type="InterPro" id="IPR001387">
    <property type="entry name" value="Cro/C1-type_HTH"/>
</dbReference>
<sequence length="97" mass="10863">MHFENWGNAVKLKIYTGEEVRALRRTLGLNQTEFWAHFQTTQSGGSRYESGREIPDPVQVLLNIALATDAKAAAIFDEFRQFGHPKKRTKTAAGEAA</sequence>
<dbReference type="CDD" id="cd00093">
    <property type="entry name" value="HTH_XRE"/>
    <property type="match status" value="1"/>
</dbReference>
<organism evidence="2 3">
    <name type="scientific">Thauera propionica</name>
    <dbReference type="NCBI Taxonomy" id="2019431"/>
    <lineage>
        <taxon>Bacteria</taxon>
        <taxon>Pseudomonadati</taxon>
        <taxon>Pseudomonadota</taxon>
        <taxon>Betaproteobacteria</taxon>
        <taxon>Rhodocyclales</taxon>
        <taxon>Zoogloeaceae</taxon>
        <taxon>Thauera</taxon>
    </lineage>
</organism>
<evidence type="ECO:0000313" key="2">
    <source>
        <dbReference type="EMBL" id="OYD52439.1"/>
    </source>
</evidence>
<gene>
    <name evidence="2" type="ORF">CGK74_17920</name>
</gene>
<protein>
    <recommendedName>
        <fullName evidence="1">RsaL-like HTH domain-containing protein</fullName>
    </recommendedName>
</protein>
<feature type="domain" description="RsaL-like HTH" evidence="1">
    <location>
        <begin position="21"/>
        <end position="64"/>
    </location>
</feature>
<proteinExistence type="predicted"/>
<dbReference type="Gene3D" id="1.10.260.40">
    <property type="entry name" value="lambda repressor-like DNA-binding domains"/>
    <property type="match status" value="1"/>
</dbReference>
<dbReference type="EMBL" id="NOIH01000039">
    <property type="protein sequence ID" value="OYD52439.1"/>
    <property type="molecule type" value="Genomic_DNA"/>
</dbReference>
<dbReference type="InterPro" id="IPR010982">
    <property type="entry name" value="Lambda_DNA-bd_dom_sf"/>
</dbReference>
<dbReference type="SUPFAM" id="SSF47413">
    <property type="entry name" value="lambda repressor-like DNA-binding domains"/>
    <property type="match status" value="1"/>
</dbReference>
<dbReference type="Pfam" id="PF22495">
    <property type="entry name" value="HTH_92"/>
    <property type="match status" value="1"/>
</dbReference>
<reference evidence="2 3" key="1">
    <citation type="submission" date="2017-07" db="EMBL/GenBank/DDBJ databases">
        <title>Thauera sp. KNDSS-Mac4 genome sequence and assembly.</title>
        <authorList>
            <person name="Mayilraj S."/>
        </authorList>
    </citation>
    <scope>NUCLEOTIDE SEQUENCE [LARGE SCALE GENOMIC DNA]</scope>
    <source>
        <strain evidence="2 3">KNDSS-Mac4</strain>
    </source>
</reference>
<evidence type="ECO:0000259" key="1">
    <source>
        <dbReference type="Pfam" id="PF22495"/>
    </source>
</evidence>
<dbReference type="GO" id="GO:0003677">
    <property type="term" value="F:DNA binding"/>
    <property type="evidence" value="ECO:0007669"/>
    <property type="project" value="InterPro"/>
</dbReference>